<accession>A0A5N6Z1U3</accession>
<organism evidence="1 2">
    <name type="scientific">Aspergillus coremiiformis</name>
    <dbReference type="NCBI Taxonomy" id="138285"/>
    <lineage>
        <taxon>Eukaryota</taxon>
        <taxon>Fungi</taxon>
        <taxon>Dikarya</taxon>
        <taxon>Ascomycota</taxon>
        <taxon>Pezizomycotina</taxon>
        <taxon>Eurotiomycetes</taxon>
        <taxon>Eurotiomycetidae</taxon>
        <taxon>Eurotiales</taxon>
        <taxon>Aspergillaceae</taxon>
        <taxon>Aspergillus</taxon>
        <taxon>Aspergillus subgen. Circumdati</taxon>
    </lineage>
</organism>
<proteinExistence type="predicted"/>
<dbReference type="AlphaFoldDB" id="A0A5N6Z1U3"/>
<dbReference type="EMBL" id="ML739172">
    <property type="protein sequence ID" value="KAE8351398.1"/>
    <property type="molecule type" value="Genomic_DNA"/>
</dbReference>
<evidence type="ECO:0000313" key="2">
    <source>
        <dbReference type="Proteomes" id="UP000327118"/>
    </source>
</evidence>
<sequence length="142" mass="15233">MDIGSGSRGSITPMRYGGGLEFQIDVETEFSGLFGQLADRIISALSRGSSWLNVTLGAIPRVMSPLLIICGGYNSGRCVALSSWIGIAPSLWILTWIMAEANPVFSNLLSLTVRFVLFSSLFLSSSHYQLQPTALFATGPSP</sequence>
<protein>
    <submittedName>
        <fullName evidence="1">Uncharacterized protein</fullName>
    </submittedName>
</protein>
<keyword evidence="2" id="KW-1185">Reference proteome</keyword>
<evidence type="ECO:0000313" key="1">
    <source>
        <dbReference type="EMBL" id="KAE8351398.1"/>
    </source>
</evidence>
<reference evidence="2" key="1">
    <citation type="submission" date="2019-04" db="EMBL/GenBank/DDBJ databases">
        <title>Friends and foes A comparative genomics studyof 23 Aspergillus species from section Flavi.</title>
        <authorList>
            <consortium name="DOE Joint Genome Institute"/>
            <person name="Kjaerbolling I."/>
            <person name="Vesth T."/>
            <person name="Frisvad J.C."/>
            <person name="Nybo J.L."/>
            <person name="Theobald S."/>
            <person name="Kildgaard S."/>
            <person name="Isbrandt T."/>
            <person name="Kuo A."/>
            <person name="Sato A."/>
            <person name="Lyhne E.K."/>
            <person name="Kogle M.E."/>
            <person name="Wiebenga A."/>
            <person name="Kun R.S."/>
            <person name="Lubbers R.J."/>
            <person name="Makela M.R."/>
            <person name="Barry K."/>
            <person name="Chovatia M."/>
            <person name="Clum A."/>
            <person name="Daum C."/>
            <person name="Haridas S."/>
            <person name="He G."/>
            <person name="LaButti K."/>
            <person name="Lipzen A."/>
            <person name="Mondo S."/>
            <person name="Riley R."/>
            <person name="Salamov A."/>
            <person name="Simmons B.A."/>
            <person name="Magnuson J.K."/>
            <person name="Henrissat B."/>
            <person name="Mortensen U.H."/>
            <person name="Larsen T.O."/>
            <person name="Devries R.P."/>
            <person name="Grigoriev I.V."/>
            <person name="Machida M."/>
            <person name="Baker S.E."/>
            <person name="Andersen M.R."/>
        </authorList>
    </citation>
    <scope>NUCLEOTIDE SEQUENCE [LARGE SCALE GENOMIC DNA]</scope>
    <source>
        <strain evidence="2">CBS 553.77</strain>
    </source>
</reference>
<name>A0A5N6Z1U3_9EURO</name>
<gene>
    <name evidence="1" type="ORF">BDV28DRAFT_150011</name>
</gene>
<dbReference type="Proteomes" id="UP000327118">
    <property type="component" value="Unassembled WGS sequence"/>
</dbReference>